<feature type="region of interest" description="Disordered" evidence="1">
    <location>
        <begin position="277"/>
        <end position="322"/>
    </location>
</feature>
<gene>
    <name evidence="2" type="ORF">M569_00708</name>
</gene>
<protein>
    <submittedName>
        <fullName evidence="2">Uncharacterized protein</fullName>
    </submittedName>
</protein>
<evidence type="ECO:0000313" key="2">
    <source>
        <dbReference type="EMBL" id="EPS74047.1"/>
    </source>
</evidence>
<evidence type="ECO:0000256" key="1">
    <source>
        <dbReference type="SAM" id="MobiDB-lite"/>
    </source>
</evidence>
<feature type="region of interest" description="Disordered" evidence="1">
    <location>
        <begin position="518"/>
        <end position="537"/>
    </location>
</feature>
<accession>S8EMW5</accession>
<dbReference type="EMBL" id="AUSU01000202">
    <property type="protein sequence ID" value="EPS74047.1"/>
    <property type="molecule type" value="Genomic_DNA"/>
</dbReference>
<organism evidence="2 3">
    <name type="scientific">Genlisea aurea</name>
    <dbReference type="NCBI Taxonomy" id="192259"/>
    <lineage>
        <taxon>Eukaryota</taxon>
        <taxon>Viridiplantae</taxon>
        <taxon>Streptophyta</taxon>
        <taxon>Embryophyta</taxon>
        <taxon>Tracheophyta</taxon>
        <taxon>Spermatophyta</taxon>
        <taxon>Magnoliopsida</taxon>
        <taxon>eudicotyledons</taxon>
        <taxon>Gunneridae</taxon>
        <taxon>Pentapetalae</taxon>
        <taxon>asterids</taxon>
        <taxon>lamiids</taxon>
        <taxon>Lamiales</taxon>
        <taxon>Lentibulariaceae</taxon>
        <taxon>Genlisea</taxon>
    </lineage>
</organism>
<dbReference type="PANTHER" id="PTHR31115">
    <property type="entry name" value="OS05G0107300 PROTEIN"/>
    <property type="match status" value="1"/>
</dbReference>
<feature type="compositionally biased region" description="Basic and acidic residues" evidence="1">
    <location>
        <begin position="116"/>
        <end position="125"/>
    </location>
</feature>
<feature type="compositionally biased region" description="Basic and acidic residues" evidence="1">
    <location>
        <begin position="312"/>
        <end position="322"/>
    </location>
</feature>
<proteinExistence type="predicted"/>
<dbReference type="AlphaFoldDB" id="S8EMW5"/>
<feature type="region of interest" description="Disordered" evidence="1">
    <location>
        <begin position="356"/>
        <end position="410"/>
    </location>
</feature>
<dbReference type="Proteomes" id="UP000015453">
    <property type="component" value="Unassembled WGS sequence"/>
</dbReference>
<feature type="compositionally biased region" description="Polar residues" evidence="1">
    <location>
        <begin position="277"/>
        <end position="286"/>
    </location>
</feature>
<sequence length="642" mass="69736">EGRNGGVPRQPLMVTKDREMIKDNVDPDLAEEKLRRLPAGGEGWDKKMKRKRSVGAAFPRPINNEGEIKRTVLSKHSNETGSQSSDSALVFRSGAGGNNKLDPLASSAGSAARVTLKNDQERAMPSRDLSSGQMKERSVGKVNVKLNNREDNQEVCPSPIVKGKASRGPRSGSIAAANLSANVPRLSGTLESWEQPHAPNKVSPIIGVNNRKRGIPSSPPFTQWGGQRPQKISRTRRTNLAPVSSHDEIPMQSEGCSPSDFGPRISIAVGNNVSLFSKGGNTTNPNFKLKHENFSSPARRSDSEESGAGETRISDKCSGGRDLEDRSANCGISFVPTSVSIRQNAVIVKEEVGDGVKRQGRSGRVSPFPRTSISPSGEKLDNVVSHKPLRNSKSGADKAGSKSGRPLKKLSDRKSFSRLGHLANGGSPDYSGESDDDREELLSAAHLACNFSLDACSNSTIWKAAESFFAPLGQDDRTYLSEQLKVSEEPDTCFPQHFNNGAGIEAKLENCVPDGLKASTTSGRDRRMHNESGLKDSSHQMDSFFGCPTAGRRCDVTPLYQRVLSALIVEDEIEECEDTGFGRSRSLVSEPNMFAVGDSKYIDGPDFSEDARVIQTPINGNARKVFPCRPRSHREWRANENR</sequence>
<feature type="region of interest" description="Disordered" evidence="1">
    <location>
        <begin position="418"/>
        <end position="437"/>
    </location>
</feature>
<feature type="compositionally biased region" description="Basic and acidic residues" evidence="1">
    <location>
        <begin position="523"/>
        <end position="537"/>
    </location>
</feature>
<feature type="non-terminal residue" evidence="2">
    <location>
        <position position="1"/>
    </location>
</feature>
<feature type="region of interest" description="Disordered" evidence="1">
    <location>
        <begin position="194"/>
        <end position="238"/>
    </location>
</feature>
<dbReference type="OrthoDB" id="1915143at2759"/>
<keyword evidence="3" id="KW-1185">Reference proteome</keyword>
<dbReference type="PANTHER" id="PTHR31115:SF2">
    <property type="entry name" value="OS05G0107300 PROTEIN"/>
    <property type="match status" value="1"/>
</dbReference>
<comment type="caution">
    <text evidence="2">The sequence shown here is derived from an EMBL/GenBank/DDBJ whole genome shotgun (WGS) entry which is preliminary data.</text>
</comment>
<reference evidence="2 3" key="1">
    <citation type="journal article" date="2013" name="BMC Genomics">
        <title>The miniature genome of a carnivorous plant Genlisea aurea contains a low number of genes and short non-coding sequences.</title>
        <authorList>
            <person name="Leushkin E.V."/>
            <person name="Sutormin R.A."/>
            <person name="Nabieva E.R."/>
            <person name="Penin A.A."/>
            <person name="Kondrashov A.S."/>
            <person name="Logacheva M.D."/>
        </authorList>
    </citation>
    <scope>NUCLEOTIDE SEQUENCE [LARGE SCALE GENOMIC DNA]</scope>
</reference>
<name>S8EMW5_9LAMI</name>
<evidence type="ECO:0000313" key="3">
    <source>
        <dbReference type="Proteomes" id="UP000015453"/>
    </source>
</evidence>
<feature type="region of interest" description="Disordered" evidence="1">
    <location>
        <begin position="34"/>
        <end position="137"/>
    </location>
</feature>
<feature type="compositionally biased region" description="Basic and acidic residues" evidence="1">
    <location>
        <begin position="289"/>
        <end position="303"/>
    </location>
</feature>